<keyword evidence="8" id="KW-0812">Transmembrane</keyword>
<evidence type="ECO:0000313" key="11">
    <source>
        <dbReference type="EMBL" id="AWB66588.1"/>
    </source>
</evidence>
<feature type="region of interest" description="Disordered" evidence="7">
    <location>
        <begin position="204"/>
        <end position="226"/>
    </location>
</feature>
<evidence type="ECO:0000256" key="7">
    <source>
        <dbReference type="SAM" id="MobiDB-lite"/>
    </source>
</evidence>
<evidence type="ECO:0000256" key="5">
    <source>
        <dbReference type="ARBA" id="ARBA00022679"/>
    </source>
</evidence>
<comment type="catalytic activity">
    <reaction evidence="1">
        <text>ATP + protein L-histidine = ADP + protein N-phospho-L-histidine.</text>
        <dbReference type="EC" id="2.7.13.3"/>
    </reaction>
</comment>
<keyword evidence="4" id="KW-0597">Phosphoprotein</keyword>
<dbReference type="SUPFAM" id="SSF55874">
    <property type="entry name" value="ATPase domain of HSP90 chaperone/DNA topoisomerase II/histidine kinase"/>
    <property type="match status" value="1"/>
</dbReference>
<dbReference type="GO" id="GO:0016020">
    <property type="term" value="C:membrane"/>
    <property type="evidence" value="ECO:0007669"/>
    <property type="project" value="UniProtKB-SubCell"/>
</dbReference>
<feature type="domain" description="Histidine kinase" evidence="9">
    <location>
        <begin position="269"/>
        <end position="473"/>
    </location>
</feature>
<dbReference type="Pfam" id="PF00672">
    <property type="entry name" value="HAMP"/>
    <property type="match status" value="1"/>
</dbReference>
<feature type="domain" description="HAMP" evidence="10">
    <location>
        <begin position="69"/>
        <end position="121"/>
    </location>
</feature>
<evidence type="ECO:0000259" key="9">
    <source>
        <dbReference type="PROSITE" id="PS50109"/>
    </source>
</evidence>
<evidence type="ECO:0000256" key="1">
    <source>
        <dbReference type="ARBA" id="ARBA00000085"/>
    </source>
</evidence>
<evidence type="ECO:0000259" key="10">
    <source>
        <dbReference type="PROSITE" id="PS50885"/>
    </source>
</evidence>
<keyword evidence="6 11" id="KW-0418">Kinase</keyword>
<dbReference type="InterPro" id="IPR036890">
    <property type="entry name" value="HATPase_C_sf"/>
</dbReference>
<evidence type="ECO:0000256" key="2">
    <source>
        <dbReference type="ARBA" id="ARBA00004370"/>
    </source>
</evidence>
<evidence type="ECO:0000256" key="6">
    <source>
        <dbReference type="ARBA" id="ARBA00022777"/>
    </source>
</evidence>
<dbReference type="PANTHER" id="PTHR43065:SF51">
    <property type="entry name" value="HISTIDINE KINASE"/>
    <property type="match status" value="1"/>
</dbReference>
<gene>
    <name evidence="11" type="ORF">C2869_09165</name>
</gene>
<dbReference type="Gene3D" id="6.10.340.10">
    <property type="match status" value="1"/>
</dbReference>
<dbReference type="InterPro" id="IPR003594">
    <property type="entry name" value="HATPase_dom"/>
</dbReference>
<dbReference type="Gene3D" id="3.30.565.10">
    <property type="entry name" value="Histidine kinase-like ATPase, C-terminal domain"/>
    <property type="match status" value="1"/>
</dbReference>
<evidence type="ECO:0000256" key="3">
    <source>
        <dbReference type="ARBA" id="ARBA00012438"/>
    </source>
</evidence>
<dbReference type="InterPro" id="IPR036097">
    <property type="entry name" value="HisK_dim/P_sf"/>
</dbReference>
<keyword evidence="8" id="KW-1133">Transmembrane helix</keyword>
<feature type="transmembrane region" description="Helical" evidence="8">
    <location>
        <begin position="18"/>
        <end position="39"/>
    </location>
</feature>
<dbReference type="EMBL" id="CP026604">
    <property type="protein sequence ID" value="AWB66588.1"/>
    <property type="molecule type" value="Genomic_DNA"/>
</dbReference>
<proteinExistence type="predicted"/>
<keyword evidence="5" id="KW-0808">Transferase</keyword>
<name>A0A2S0VQV0_9ALTE</name>
<dbReference type="Proteomes" id="UP000244441">
    <property type="component" value="Chromosome"/>
</dbReference>
<protein>
    <recommendedName>
        <fullName evidence="3">histidine kinase</fullName>
        <ecNumber evidence="3">2.7.13.3</ecNumber>
    </recommendedName>
</protein>
<feature type="transmembrane region" description="Helical" evidence="8">
    <location>
        <begin position="51"/>
        <end position="68"/>
    </location>
</feature>
<sequence>MTVKMLSKLRFKTLHSRLITACICSCLIATSLVLLILYFKNVDLSQSLITWVLALSLALSWLVSAALLKNLNKSIQALQVSLLNLQDGEFNATVSQTSNDEFGQISQQVNQVAAALRQQRQNIYHRELLLDKVNQNSPLAMLLFDQNQRLIYSNLAARQWLNKGHNQDGSLLSDLTLNWPQTISQAIEHGQDGLFTLEPITDGEKEKENAKANSPKNSQEAHKAESQTWHLSTGDFQLNGQQHKLYLFKQLTREFNRQEVSVWKKVIRVISHEINNSIAPISSMTHSGKILIEQKGDEKLSLVFNTIDKRIKHLSQFIAGYAEFARLPEPQRQVLDWPAFLNELQQQTQFTFQIQAEQQDLQQLKVDPSQFEQLLINLLKNAHESGSKPDAIKLDLQTQTSQSLALLTIEDAGKGMNEQELQNALIPFYSTKQQGTGLGLALCREIVEAHHGQISLQNKVEGGLQVRIGLPLE</sequence>
<dbReference type="SMART" id="SM00304">
    <property type="entry name" value="HAMP"/>
    <property type="match status" value="1"/>
</dbReference>
<keyword evidence="8" id="KW-0472">Membrane</keyword>
<dbReference type="InterPro" id="IPR004358">
    <property type="entry name" value="Sig_transdc_His_kin-like_C"/>
</dbReference>
<dbReference type="SMART" id="SM00387">
    <property type="entry name" value="HATPase_c"/>
    <property type="match status" value="1"/>
</dbReference>
<dbReference type="EC" id="2.7.13.3" evidence="3"/>
<dbReference type="InterPro" id="IPR003660">
    <property type="entry name" value="HAMP_dom"/>
</dbReference>
<dbReference type="PRINTS" id="PR00344">
    <property type="entry name" value="BCTRLSENSOR"/>
</dbReference>
<dbReference type="KEGG" id="cate:C2869_09165"/>
<accession>A0A2S0VQV0</accession>
<dbReference type="SUPFAM" id="SSF47384">
    <property type="entry name" value="Homodimeric domain of signal transducing histidine kinase"/>
    <property type="match status" value="1"/>
</dbReference>
<dbReference type="AlphaFoldDB" id="A0A2S0VQV0"/>
<dbReference type="PROSITE" id="PS50885">
    <property type="entry name" value="HAMP"/>
    <property type="match status" value="1"/>
</dbReference>
<dbReference type="GO" id="GO:0000155">
    <property type="term" value="F:phosphorelay sensor kinase activity"/>
    <property type="evidence" value="ECO:0007669"/>
    <property type="project" value="InterPro"/>
</dbReference>
<keyword evidence="12" id="KW-1185">Reference proteome</keyword>
<dbReference type="InterPro" id="IPR005467">
    <property type="entry name" value="His_kinase_dom"/>
</dbReference>
<dbReference type="PANTHER" id="PTHR43065">
    <property type="entry name" value="SENSOR HISTIDINE KINASE"/>
    <property type="match status" value="1"/>
</dbReference>
<evidence type="ECO:0000256" key="4">
    <source>
        <dbReference type="ARBA" id="ARBA00022553"/>
    </source>
</evidence>
<comment type="subcellular location">
    <subcellularLocation>
        <location evidence="2">Membrane</location>
    </subcellularLocation>
</comment>
<evidence type="ECO:0000313" key="12">
    <source>
        <dbReference type="Proteomes" id="UP000244441"/>
    </source>
</evidence>
<dbReference type="PROSITE" id="PS50109">
    <property type="entry name" value="HIS_KIN"/>
    <property type="match status" value="1"/>
</dbReference>
<dbReference type="CDD" id="cd06225">
    <property type="entry name" value="HAMP"/>
    <property type="match status" value="1"/>
</dbReference>
<dbReference type="Pfam" id="PF02518">
    <property type="entry name" value="HATPase_c"/>
    <property type="match status" value="1"/>
</dbReference>
<reference evidence="11 12" key="1">
    <citation type="submission" date="2018-01" db="EMBL/GenBank/DDBJ databases">
        <title>Genome sequence of a Cantenovulum-like bacteria.</title>
        <authorList>
            <person name="Tan W.R."/>
            <person name="Lau N.-S."/>
            <person name="Go F."/>
            <person name="Amirul A.-A.A."/>
        </authorList>
    </citation>
    <scope>NUCLEOTIDE SEQUENCE [LARGE SCALE GENOMIC DNA]</scope>
    <source>
        <strain evidence="11 12">CCB-QB4</strain>
    </source>
</reference>
<evidence type="ECO:0000256" key="8">
    <source>
        <dbReference type="SAM" id="Phobius"/>
    </source>
</evidence>
<organism evidence="11 12">
    <name type="scientific">Saccharobesus litoralis</name>
    <dbReference type="NCBI Taxonomy" id="2172099"/>
    <lineage>
        <taxon>Bacteria</taxon>
        <taxon>Pseudomonadati</taxon>
        <taxon>Pseudomonadota</taxon>
        <taxon>Gammaproteobacteria</taxon>
        <taxon>Alteromonadales</taxon>
        <taxon>Alteromonadaceae</taxon>
        <taxon>Saccharobesus</taxon>
    </lineage>
</organism>